<sequence length="180" mass="20541">MEKIELNSLAISFNATDLKGNIINLEDYKGQKLLLSFFRKAACPFCNLGIQQLIKNHHKFEDKGIKIIALFASSKEDVEKYAGKQNPPFPIIPDGDFKIYKQYGIEVSYIRMLKTMANPKKVIKAMFGGFFSSKSMNEDPVIPADFLIDENQRVFRAYYGKDFDDHIPISDILSWKSGKS</sequence>
<keyword evidence="3" id="KW-0575">Peroxidase</keyword>
<evidence type="ECO:0000256" key="6">
    <source>
        <dbReference type="ARBA" id="ARBA00023157"/>
    </source>
</evidence>
<evidence type="ECO:0000313" key="13">
    <source>
        <dbReference type="EMBL" id="PKQ64512.1"/>
    </source>
</evidence>
<evidence type="ECO:0000313" key="14">
    <source>
        <dbReference type="Proteomes" id="UP000233535"/>
    </source>
</evidence>
<evidence type="ECO:0000256" key="8">
    <source>
        <dbReference type="ARBA" id="ARBA00032824"/>
    </source>
</evidence>
<dbReference type="InterPro" id="IPR050924">
    <property type="entry name" value="Peroxiredoxin_BCP/PrxQ"/>
</dbReference>
<dbReference type="PROSITE" id="PS51352">
    <property type="entry name" value="THIOREDOXIN_2"/>
    <property type="match status" value="1"/>
</dbReference>
<dbReference type="EMBL" id="MVDD01000003">
    <property type="protein sequence ID" value="PKQ64512.1"/>
    <property type="molecule type" value="Genomic_DNA"/>
</dbReference>
<dbReference type="GO" id="GO:0005737">
    <property type="term" value="C:cytoplasm"/>
    <property type="evidence" value="ECO:0007669"/>
    <property type="project" value="TreeGrafter"/>
</dbReference>
<dbReference type="AlphaFoldDB" id="A0A2N3I2J0"/>
<keyword evidence="4" id="KW-0049">Antioxidant</keyword>
<dbReference type="GO" id="GO:0034599">
    <property type="term" value="P:cellular response to oxidative stress"/>
    <property type="evidence" value="ECO:0007669"/>
    <property type="project" value="TreeGrafter"/>
</dbReference>
<proteinExistence type="inferred from homology"/>
<keyword evidence="14" id="KW-1185">Reference proteome</keyword>
<dbReference type="InterPro" id="IPR036249">
    <property type="entry name" value="Thioredoxin-like_sf"/>
</dbReference>
<evidence type="ECO:0000256" key="11">
    <source>
        <dbReference type="ARBA" id="ARBA00049091"/>
    </source>
</evidence>
<evidence type="ECO:0000256" key="3">
    <source>
        <dbReference type="ARBA" id="ARBA00022559"/>
    </source>
</evidence>
<dbReference type="InterPro" id="IPR000866">
    <property type="entry name" value="AhpC/TSA"/>
</dbReference>
<dbReference type="GO" id="GO:0045454">
    <property type="term" value="P:cell redox homeostasis"/>
    <property type="evidence" value="ECO:0007669"/>
    <property type="project" value="TreeGrafter"/>
</dbReference>
<dbReference type="Gene3D" id="3.40.30.10">
    <property type="entry name" value="Glutaredoxin"/>
    <property type="match status" value="1"/>
</dbReference>
<evidence type="ECO:0000256" key="4">
    <source>
        <dbReference type="ARBA" id="ARBA00022862"/>
    </source>
</evidence>
<keyword evidence="5" id="KW-0560">Oxidoreductase</keyword>
<evidence type="ECO:0000256" key="7">
    <source>
        <dbReference type="ARBA" id="ARBA00023284"/>
    </source>
</evidence>
<dbReference type="OrthoDB" id="9809746at2"/>
<keyword evidence="7" id="KW-0676">Redox-active center</keyword>
<accession>A0A2N3I2J0</accession>
<evidence type="ECO:0000256" key="1">
    <source>
        <dbReference type="ARBA" id="ARBA00003330"/>
    </source>
</evidence>
<keyword evidence="6" id="KW-1015">Disulfide bond</keyword>
<reference evidence="13 14" key="1">
    <citation type="journal article" date="2017" name="Front. Microbiol.">
        <title>Labilibaculum manganireducens gen. nov., sp. nov. and Labilibaculum filiforme sp. nov., Novel Bacteroidetes Isolated from Subsurface Sediments of the Baltic Sea.</title>
        <authorList>
            <person name="Vandieken V."/>
            <person name="Marshall I.P."/>
            <person name="Niemann H."/>
            <person name="Engelen B."/>
            <person name="Cypionka H."/>
        </authorList>
    </citation>
    <scope>NUCLEOTIDE SEQUENCE [LARGE SCALE GENOMIC DNA]</scope>
    <source>
        <strain evidence="13 14">59.16B</strain>
    </source>
</reference>
<dbReference type="InterPro" id="IPR013766">
    <property type="entry name" value="Thioredoxin_domain"/>
</dbReference>
<name>A0A2N3I2J0_9BACT</name>
<feature type="domain" description="Thioredoxin" evidence="12">
    <location>
        <begin position="4"/>
        <end position="153"/>
    </location>
</feature>
<evidence type="ECO:0000256" key="10">
    <source>
        <dbReference type="ARBA" id="ARBA00042639"/>
    </source>
</evidence>
<dbReference type="RefSeq" id="WP_101260662.1">
    <property type="nucleotide sequence ID" value="NZ_MVDD01000003.1"/>
</dbReference>
<comment type="catalytic activity">
    <reaction evidence="11">
        <text>a hydroperoxide + [thioredoxin]-dithiol = an alcohol + [thioredoxin]-disulfide + H2O</text>
        <dbReference type="Rhea" id="RHEA:62620"/>
        <dbReference type="Rhea" id="RHEA-COMP:10698"/>
        <dbReference type="Rhea" id="RHEA-COMP:10700"/>
        <dbReference type="ChEBI" id="CHEBI:15377"/>
        <dbReference type="ChEBI" id="CHEBI:29950"/>
        <dbReference type="ChEBI" id="CHEBI:30879"/>
        <dbReference type="ChEBI" id="CHEBI:35924"/>
        <dbReference type="ChEBI" id="CHEBI:50058"/>
        <dbReference type="EC" id="1.11.1.24"/>
    </reaction>
</comment>
<evidence type="ECO:0000256" key="2">
    <source>
        <dbReference type="ARBA" id="ARBA00013017"/>
    </source>
</evidence>
<dbReference type="GO" id="GO:0008379">
    <property type="term" value="F:thioredoxin peroxidase activity"/>
    <property type="evidence" value="ECO:0007669"/>
    <property type="project" value="TreeGrafter"/>
</dbReference>
<evidence type="ECO:0000256" key="5">
    <source>
        <dbReference type="ARBA" id="ARBA00023002"/>
    </source>
</evidence>
<comment type="similarity">
    <text evidence="9">Belongs to the peroxiredoxin family. BCP/PrxQ subfamily.</text>
</comment>
<dbReference type="EC" id="1.11.1.24" evidence="2"/>
<dbReference type="Proteomes" id="UP000233535">
    <property type="component" value="Unassembled WGS sequence"/>
</dbReference>
<protein>
    <recommendedName>
        <fullName evidence="2">thioredoxin-dependent peroxiredoxin</fullName>
        <ecNumber evidence="2">1.11.1.24</ecNumber>
    </recommendedName>
    <alternativeName>
        <fullName evidence="8">Thioredoxin peroxidase</fullName>
    </alternativeName>
    <alternativeName>
        <fullName evidence="10">Thioredoxin-dependent peroxiredoxin Bcp</fullName>
    </alternativeName>
</protein>
<comment type="caution">
    <text evidence="13">The sequence shown here is derived from an EMBL/GenBank/DDBJ whole genome shotgun (WGS) entry which is preliminary data.</text>
</comment>
<dbReference type="SUPFAM" id="SSF52833">
    <property type="entry name" value="Thioredoxin-like"/>
    <property type="match status" value="1"/>
</dbReference>
<dbReference type="PANTHER" id="PTHR42801">
    <property type="entry name" value="THIOREDOXIN-DEPENDENT PEROXIDE REDUCTASE"/>
    <property type="match status" value="1"/>
</dbReference>
<dbReference type="Pfam" id="PF00578">
    <property type="entry name" value="AhpC-TSA"/>
    <property type="match status" value="1"/>
</dbReference>
<comment type="function">
    <text evidence="1">Thiol-specific peroxidase that catalyzes the reduction of hydrogen peroxide and organic hydroperoxides to water and alcohols, respectively. Plays a role in cell protection against oxidative stress by detoxifying peroxides and as sensor of hydrogen peroxide-mediated signaling events.</text>
</comment>
<dbReference type="PANTHER" id="PTHR42801:SF4">
    <property type="entry name" value="AHPC_TSA FAMILY PROTEIN"/>
    <property type="match status" value="1"/>
</dbReference>
<gene>
    <name evidence="13" type="ORF">BZG02_06830</name>
</gene>
<evidence type="ECO:0000256" key="9">
    <source>
        <dbReference type="ARBA" id="ARBA00038489"/>
    </source>
</evidence>
<evidence type="ECO:0000259" key="12">
    <source>
        <dbReference type="PROSITE" id="PS51352"/>
    </source>
</evidence>
<organism evidence="13 14">
    <name type="scientific">Labilibaculum filiforme</name>
    <dbReference type="NCBI Taxonomy" id="1940526"/>
    <lineage>
        <taxon>Bacteria</taxon>
        <taxon>Pseudomonadati</taxon>
        <taxon>Bacteroidota</taxon>
        <taxon>Bacteroidia</taxon>
        <taxon>Marinilabiliales</taxon>
        <taxon>Marinifilaceae</taxon>
        <taxon>Labilibaculum</taxon>
    </lineage>
</organism>